<dbReference type="Pfam" id="PF00083">
    <property type="entry name" value="Sugar_tr"/>
    <property type="match status" value="1"/>
</dbReference>
<feature type="region of interest" description="Disordered" evidence="9">
    <location>
        <begin position="498"/>
        <end position="517"/>
    </location>
</feature>
<evidence type="ECO:0000313" key="13">
    <source>
        <dbReference type="Proteomes" id="UP001461498"/>
    </source>
</evidence>
<protein>
    <recommendedName>
        <fullName evidence="11">Major facilitator superfamily (MFS) profile domain-containing protein</fullName>
    </recommendedName>
</protein>
<comment type="subcellular location">
    <subcellularLocation>
        <location evidence="1">Cell membrane</location>
        <topology evidence="1">Multi-pass membrane protein</topology>
    </subcellularLocation>
</comment>
<keyword evidence="2" id="KW-1003">Cell membrane</keyword>
<evidence type="ECO:0000256" key="2">
    <source>
        <dbReference type="ARBA" id="ARBA00022475"/>
    </source>
</evidence>
<keyword evidence="8" id="KW-0813">Transport</keyword>
<dbReference type="InterPro" id="IPR044775">
    <property type="entry name" value="MFS_ERD6/Tret1-like"/>
</dbReference>
<evidence type="ECO:0000256" key="9">
    <source>
        <dbReference type="SAM" id="MobiDB-lite"/>
    </source>
</evidence>
<dbReference type="AlphaFoldDB" id="A0AAW1CVR9"/>
<organism evidence="12 13">
    <name type="scientific">Rhynocoris fuscipes</name>
    <dbReference type="NCBI Taxonomy" id="488301"/>
    <lineage>
        <taxon>Eukaryota</taxon>
        <taxon>Metazoa</taxon>
        <taxon>Ecdysozoa</taxon>
        <taxon>Arthropoda</taxon>
        <taxon>Hexapoda</taxon>
        <taxon>Insecta</taxon>
        <taxon>Pterygota</taxon>
        <taxon>Neoptera</taxon>
        <taxon>Paraneoptera</taxon>
        <taxon>Hemiptera</taxon>
        <taxon>Heteroptera</taxon>
        <taxon>Panheteroptera</taxon>
        <taxon>Cimicomorpha</taxon>
        <taxon>Reduviidae</taxon>
        <taxon>Harpactorinae</taxon>
        <taxon>Harpactorini</taxon>
        <taxon>Rhynocoris</taxon>
    </lineage>
</organism>
<comment type="caution">
    <text evidence="12">The sequence shown here is derived from an EMBL/GenBank/DDBJ whole genome shotgun (WGS) entry which is preliminary data.</text>
</comment>
<dbReference type="SUPFAM" id="SSF103473">
    <property type="entry name" value="MFS general substrate transporter"/>
    <property type="match status" value="1"/>
</dbReference>
<dbReference type="PANTHER" id="PTHR48021">
    <property type="match status" value="1"/>
</dbReference>
<evidence type="ECO:0000259" key="11">
    <source>
        <dbReference type="PROSITE" id="PS50850"/>
    </source>
</evidence>
<keyword evidence="5 10" id="KW-0472">Membrane</keyword>
<feature type="transmembrane region" description="Helical" evidence="10">
    <location>
        <begin position="98"/>
        <end position="118"/>
    </location>
</feature>
<feature type="transmembrane region" description="Helical" evidence="10">
    <location>
        <begin position="58"/>
        <end position="78"/>
    </location>
</feature>
<dbReference type="GO" id="GO:0005886">
    <property type="term" value="C:plasma membrane"/>
    <property type="evidence" value="ECO:0007669"/>
    <property type="project" value="UniProtKB-SubCell"/>
</dbReference>
<accession>A0AAW1CVR9</accession>
<sequence length="517" mass="55753">MVKQKLLCSEQINYGACSSVQTEEEKEPLQGKTMKQTVGISQSNLVSDGAPAAKAPQYIAALVVTIGGLSMGSVLGWTSPTEIPLKAGQYGFKVDNNIFPWIGSVMSIGAIIGSAFAGGIAEKIGRKTTVIGNVIPSVIGWALMIWAVNPWMMVVGRIFLGIACGAYSVVCPMYTNEIAENAIRGTLGTYFQLQVTLGILLVYIIGAYIEVYWLSVICLIIPIVLSILMIWMPETAYYLLMKNNPEAARKSQQRLRGSKYNVDNEIEQFRLTIERVASEKLSFKEAFSTTAAKRGLAVGLGVMLFQQLSGINAVVFYTSTIFESAGSSLDPAVATIIVGAIMFVATFVSTLVVDKLGRKPLLFASDLVMALAALILGVFFWILAHDKETALKIGWLPLTCLSVFIILFSLGYGPIPWMFIGEIFPPAIKGPASSIACLFNWVCAFLVTLLFPIISAAIGQGPTFWIFTIISLIGTVFVFFLVPETKGKSLNDIQKELGGSGDSVSSATVEAGGDKYN</sequence>
<evidence type="ECO:0000256" key="8">
    <source>
        <dbReference type="RuleBase" id="RU003346"/>
    </source>
</evidence>
<dbReference type="NCBIfam" id="TIGR00879">
    <property type="entry name" value="SP"/>
    <property type="match status" value="1"/>
</dbReference>
<dbReference type="InterPro" id="IPR003663">
    <property type="entry name" value="Sugar/inositol_transpt"/>
</dbReference>
<keyword evidence="13" id="KW-1185">Reference proteome</keyword>
<evidence type="ECO:0000256" key="1">
    <source>
        <dbReference type="ARBA" id="ARBA00004651"/>
    </source>
</evidence>
<dbReference type="InterPro" id="IPR050549">
    <property type="entry name" value="MFS_Trehalose_Transporter"/>
</dbReference>
<evidence type="ECO:0000256" key="5">
    <source>
        <dbReference type="ARBA" id="ARBA00023136"/>
    </source>
</evidence>
<evidence type="ECO:0000256" key="10">
    <source>
        <dbReference type="SAM" id="Phobius"/>
    </source>
</evidence>
<dbReference type="EMBL" id="JAPXFL010000009">
    <property type="protein sequence ID" value="KAK9501848.1"/>
    <property type="molecule type" value="Genomic_DNA"/>
</dbReference>
<feature type="transmembrane region" description="Helical" evidence="10">
    <location>
        <begin position="211"/>
        <end position="232"/>
    </location>
</feature>
<proteinExistence type="inferred from homology"/>
<feature type="transmembrane region" description="Helical" evidence="10">
    <location>
        <begin position="187"/>
        <end position="205"/>
    </location>
</feature>
<dbReference type="InterPro" id="IPR036259">
    <property type="entry name" value="MFS_trans_sf"/>
</dbReference>
<feature type="domain" description="Major facilitator superfamily (MFS) profile" evidence="11">
    <location>
        <begin position="56"/>
        <end position="486"/>
    </location>
</feature>
<evidence type="ECO:0000256" key="4">
    <source>
        <dbReference type="ARBA" id="ARBA00022989"/>
    </source>
</evidence>
<dbReference type="GO" id="GO:0051119">
    <property type="term" value="F:sugar transmembrane transporter activity"/>
    <property type="evidence" value="ECO:0007669"/>
    <property type="project" value="InterPro"/>
</dbReference>
<keyword evidence="6" id="KW-0325">Glycoprotein</keyword>
<dbReference type="PROSITE" id="PS00217">
    <property type="entry name" value="SUGAR_TRANSPORT_2"/>
    <property type="match status" value="1"/>
</dbReference>
<dbReference type="Gene3D" id="1.20.1250.20">
    <property type="entry name" value="MFS general substrate transporter like domains"/>
    <property type="match status" value="1"/>
</dbReference>
<keyword evidence="3 10" id="KW-0812">Transmembrane</keyword>
<reference evidence="12 13" key="1">
    <citation type="submission" date="2022-12" db="EMBL/GenBank/DDBJ databases">
        <title>Chromosome-level genome assembly of true bugs.</title>
        <authorList>
            <person name="Ma L."/>
            <person name="Li H."/>
        </authorList>
    </citation>
    <scope>NUCLEOTIDE SEQUENCE [LARGE SCALE GENOMIC DNA]</scope>
    <source>
        <strain evidence="12">Lab_2022b</strain>
    </source>
</reference>
<dbReference type="PANTHER" id="PTHR48021:SF1">
    <property type="entry name" value="GH07001P-RELATED"/>
    <property type="match status" value="1"/>
</dbReference>
<feature type="transmembrane region" description="Helical" evidence="10">
    <location>
        <begin position="435"/>
        <end position="458"/>
    </location>
</feature>
<feature type="transmembrane region" description="Helical" evidence="10">
    <location>
        <begin position="130"/>
        <end position="148"/>
    </location>
</feature>
<feature type="transmembrane region" description="Helical" evidence="10">
    <location>
        <begin position="154"/>
        <end position="175"/>
    </location>
</feature>
<feature type="transmembrane region" description="Helical" evidence="10">
    <location>
        <begin position="464"/>
        <end position="482"/>
    </location>
</feature>
<evidence type="ECO:0000313" key="12">
    <source>
        <dbReference type="EMBL" id="KAK9501848.1"/>
    </source>
</evidence>
<dbReference type="FunFam" id="1.20.1250.20:FF:000055">
    <property type="entry name" value="Facilitated trehalose transporter Tret1-2 homolog"/>
    <property type="match status" value="1"/>
</dbReference>
<evidence type="ECO:0000256" key="7">
    <source>
        <dbReference type="ARBA" id="ARBA00024348"/>
    </source>
</evidence>
<dbReference type="InterPro" id="IPR020846">
    <property type="entry name" value="MFS_dom"/>
</dbReference>
<dbReference type="CDD" id="cd17358">
    <property type="entry name" value="MFS_GLUT6_8_Class3_like"/>
    <property type="match status" value="1"/>
</dbReference>
<dbReference type="InterPro" id="IPR005828">
    <property type="entry name" value="MFS_sugar_transport-like"/>
</dbReference>
<dbReference type="Proteomes" id="UP001461498">
    <property type="component" value="Unassembled WGS sequence"/>
</dbReference>
<feature type="transmembrane region" description="Helical" evidence="10">
    <location>
        <begin position="296"/>
        <end position="320"/>
    </location>
</feature>
<feature type="transmembrane region" description="Helical" evidence="10">
    <location>
        <begin position="360"/>
        <end position="383"/>
    </location>
</feature>
<feature type="transmembrane region" description="Helical" evidence="10">
    <location>
        <begin position="332"/>
        <end position="353"/>
    </location>
</feature>
<dbReference type="PROSITE" id="PS00216">
    <property type="entry name" value="SUGAR_TRANSPORT_1"/>
    <property type="match status" value="1"/>
</dbReference>
<evidence type="ECO:0000256" key="3">
    <source>
        <dbReference type="ARBA" id="ARBA00022692"/>
    </source>
</evidence>
<dbReference type="PROSITE" id="PS50850">
    <property type="entry name" value="MFS"/>
    <property type="match status" value="1"/>
</dbReference>
<keyword evidence="4 10" id="KW-1133">Transmembrane helix</keyword>
<dbReference type="PRINTS" id="PR00171">
    <property type="entry name" value="SUGRTRNSPORT"/>
</dbReference>
<comment type="similarity">
    <text evidence="7">Belongs to the major facilitator superfamily. Sugar transporter (TC 2.A.1.1) family. Trehalose transporter subfamily.</text>
</comment>
<evidence type="ECO:0000256" key="6">
    <source>
        <dbReference type="ARBA" id="ARBA00023180"/>
    </source>
</evidence>
<gene>
    <name evidence="12" type="ORF">O3M35_012500</name>
</gene>
<dbReference type="InterPro" id="IPR005829">
    <property type="entry name" value="Sugar_transporter_CS"/>
</dbReference>
<feature type="transmembrane region" description="Helical" evidence="10">
    <location>
        <begin position="395"/>
        <end position="415"/>
    </location>
</feature>
<name>A0AAW1CVR9_9HEMI</name>